<feature type="domain" description="Tim44-like" evidence="6">
    <location>
        <begin position="96"/>
        <end position="242"/>
    </location>
</feature>
<dbReference type="SMART" id="SM00978">
    <property type="entry name" value="Tim44"/>
    <property type="match status" value="1"/>
</dbReference>
<dbReference type="Pfam" id="PF04280">
    <property type="entry name" value="Tim44"/>
    <property type="match status" value="1"/>
</dbReference>
<evidence type="ECO:0000256" key="1">
    <source>
        <dbReference type="ARBA" id="ARBA00004370"/>
    </source>
</evidence>
<comment type="similarity">
    <text evidence="2">Belongs to the Tim44 family.</text>
</comment>
<dbReference type="PIRSF" id="PIRSF031890">
    <property type="entry name" value="UCP031890_transporter_Tim44"/>
    <property type="match status" value="1"/>
</dbReference>
<dbReference type="NCBIfam" id="NF033779">
    <property type="entry name" value="Tim44_TimA_adap"/>
    <property type="match status" value="1"/>
</dbReference>
<sequence>MQNSFDLTTIIFAFLAAFIVWKLRSILGARTGEEKPPRNPFINDARGAAPRAAGDSEAKIISLPGAAAPNAAPPSTVTPTDTAERWRPYAEPGSKAWVGLDAIAAADPSFAIKPFLDGAKAAYEMIVTSFADGDRQVLQNLLAKDVYDSFAAALSEREKRGEKVETTFVAIDNGGIGDAALRGRIAEIAVRFSAQMITATRDSTGAVIEGSADKVVEINDTWSFARDVGSRDPNWKVVSTGAGH</sequence>
<dbReference type="GO" id="GO:0030150">
    <property type="term" value="P:protein import into mitochondrial matrix"/>
    <property type="evidence" value="ECO:0007669"/>
    <property type="project" value="TreeGrafter"/>
</dbReference>
<evidence type="ECO:0000256" key="4">
    <source>
        <dbReference type="ARBA" id="ARBA00023136"/>
    </source>
</evidence>
<evidence type="ECO:0000256" key="3">
    <source>
        <dbReference type="ARBA" id="ARBA00022946"/>
    </source>
</evidence>
<dbReference type="SUPFAM" id="SSF54427">
    <property type="entry name" value="NTF2-like"/>
    <property type="match status" value="1"/>
</dbReference>
<dbReference type="InterPro" id="IPR032710">
    <property type="entry name" value="NTF2-like_dom_sf"/>
</dbReference>
<feature type="compositionally biased region" description="Low complexity" evidence="5">
    <location>
        <begin position="64"/>
        <end position="80"/>
    </location>
</feature>
<dbReference type="RefSeq" id="WP_174512927.1">
    <property type="nucleotide sequence ID" value="NZ_CABFMQ020000087.1"/>
</dbReference>
<protein>
    <submittedName>
        <fullName evidence="7">Calcium-binding protein</fullName>
    </submittedName>
</protein>
<comment type="caution">
    <text evidence="7">The sequence shown here is derived from an EMBL/GenBank/DDBJ whole genome shotgun (WGS) entry which is preliminary data.</text>
</comment>
<evidence type="ECO:0000313" key="8">
    <source>
        <dbReference type="Proteomes" id="UP000485880"/>
    </source>
</evidence>
<dbReference type="PANTHER" id="PTHR10721">
    <property type="entry name" value="MITOCHONDRIAL IMPORT INNER MEMBRANE TRANSLOCASE SUBUNIT TIM44"/>
    <property type="match status" value="1"/>
</dbReference>
<evidence type="ECO:0000313" key="7">
    <source>
        <dbReference type="EMBL" id="VTZ51013.1"/>
    </source>
</evidence>
<comment type="subcellular location">
    <subcellularLocation>
        <location evidence="1">Membrane</location>
    </subcellularLocation>
</comment>
<dbReference type="Proteomes" id="UP000485880">
    <property type="component" value="Unassembled WGS sequence"/>
</dbReference>
<dbReference type="PANTHER" id="PTHR10721:SF1">
    <property type="entry name" value="MITOCHONDRIAL IMPORT INNER MEMBRANE TRANSLOCASE SUBUNIT TIM44"/>
    <property type="match status" value="1"/>
</dbReference>
<dbReference type="AlphaFoldDB" id="A0A8B6M7J1"/>
<dbReference type="InterPro" id="IPR016985">
    <property type="entry name" value="UCP031890_Tim44-rel"/>
</dbReference>
<evidence type="ECO:0000256" key="5">
    <source>
        <dbReference type="SAM" id="MobiDB-lite"/>
    </source>
</evidence>
<dbReference type="EMBL" id="CABFMQ020000087">
    <property type="protein sequence ID" value="VTZ51013.1"/>
    <property type="molecule type" value="Genomic_DNA"/>
</dbReference>
<keyword evidence="4" id="KW-0472">Membrane</keyword>
<dbReference type="Gene3D" id="3.10.450.240">
    <property type="match status" value="1"/>
</dbReference>
<gene>
    <name evidence="7" type="ORF">MPC4_30197</name>
</gene>
<evidence type="ECO:0000256" key="2">
    <source>
        <dbReference type="ARBA" id="ARBA00009597"/>
    </source>
</evidence>
<name>A0A8B6M7J1_METTU</name>
<proteinExistence type="inferred from homology"/>
<dbReference type="GO" id="GO:0051087">
    <property type="term" value="F:protein-folding chaperone binding"/>
    <property type="evidence" value="ECO:0007669"/>
    <property type="project" value="TreeGrafter"/>
</dbReference>
<dbReference type="InterPro" id="IPR039544">
    <property type="entry name" value="Tim44-like"/>
</dbReference>
<organism evidence="7 8">
    <name type="scientific">Methylocella tundrae</name>
    <dbReference type="NCBI Taxonomy" id="227605"/>
    <lineage>
        <taxon>Bacteria</taxon>
        <taxon>Pseudomonadati</taxon>
        <taxon>Pseudomonadota</taxon>
        <taxon>Alphaproteobacteria</taxon>
        <taxon>Hyphomicrobiales</taxon>
        <taxon>Beijerinckiaceae</taxon>
        <taxon>Methylocella</taxon>
    </lineage>
</organism>
<evidence type="ECO:0000259" key="6">
    <source>
        <dbReference type="SMART" id="SM00978"/>
    </source>
</evidence>
<accession>A0A8B6M7J1</accession>
<dbReference type="InterPro" id="IPR007379">
    <property type="entry name" value="Tim44-like_dom"/>
</dbReference>
<reference evidence="7 8" key="1">
    <citation type="submission" date="2019-05" db="EMBL/GenBank/DDBJ databases">
        <authorList>
            <person name="Farhan Ul Haque M."/>
        </authorList>
    </citation>
    <scope>NUCLEOTIDE SEQUENCE [LARGE SCALE GENOMIC DNA]</scope>
    <source>
        <strain evidence="7">2</strain>
    </source>
</reference>
<feature type="region of interest" description="Disordered" evidence="5">
    <location>
        <begin position="64"/>
        <end position="83"/>
    </location>
</feature>
<dbReference type="GO" id="GO:0016020">
    <property type="term" value="C:membrane"/>
    <property type="evidence" value="ECO:0007669"/>
    <property type="project" value="UniProtKB-SubCell"/>
</dbReference>
<keyword evidence="8" id="KW-1185">Reference proteome</keyword>
<keyword evidence="3" id="KW-0809">Transit peptide</keyword>